<gene>
    <name evidence="1" type="ORF">A9Z60_05780</name>
</gene>
<dbReference type="Proteomes" id="UP000092671">
    <property type="component" value="Unassembled WGS sequence"/>
</dbReference>
<reference evidence="1 2" key="1">
    <citation type="submission" date="2016-06" db="EMBL/GenBank/DDBJ databases">
        <title>Draft genome of Moraxella nonliquefaciens CCUG 60284.</title>
        <authorList>
            <person name="Salva-Serra F."/>
            <person name="Engstrom-Jakobsson H."/>
            <person name="Thorell K."/>
            <person name="Gonzales-Siles L."/>
            <person name="Karlsson R."/>
            <person name="Boulund F."/>
            <person name="Engstrand L."/>
            <person name="Kristiansson E."/>
            <person name="Moore E."/>
        </authorList>
    </citation>
    <scope>NUCLEOTIDE SEQUENCE [LARGE SCALE GENOMIC DNA]</scope>
    <source>
        <strain evidence="1 2">CCUG 60284</strain>
    </source>
</reference>
<name>A0A1B8PLF0_MORNO</name>
<dbReference type="AlphaFoldDB" id="A0A1B8PLF0"/>
<comment type="caution">
    <text evidence="1">The sequence shown here is derived from an EMBL/GenBank/DDBJ whole genome shotgun (WGS) entry which is preliminary data.</text>
</comment>
<protein>
    <submittedName>
        <fullName evidence="1">Uncharacterized protein</fullName>
    </submittedName>
</protein>
<sequence>MVGYYNGFWQIGQKFMAYLPMTLRHIVAQMIKMINPINFLKHHQTGHAPFTIMSNYNHVK</sequence>
<proteinExistence type="predicted"/>
<organism evidence="1 2">
    <name type="scientific">Moraxella nonliquefaciens</name>
    <dbReference type="NCBI Taxonomy" id="478"/>
    <lineage>
        <taxon>Bacteria</taxon>
        <taxon>Pseudomonadati</taxon>
        <taxon>Pseudomonadota</taxon>
        <taxon>Gammaproteobacteria</taxon>
        <taxon>Moraxellales</taxon>
        <taxon>Moraxellaceae</taxon>
        <taxon>Moraxella</taxon>
    </lineage>
</organism>
<accession>A0A1B8PLF0</accession>
<dbReference type="EMBL" id="LZDN01000003">
    <property type="protein sequence ID" value="OBX51798.1"/>
    <property type="molecule type" value="Genomic_DNA"/>
</dbReference>
<evidence type="ECO:0000313" key="1">
    <source>
        <dbReference type="EMBL" id="OBX51798.1"/>
    </source>
</evidence>
<evidence type="ECO:0000313" key="2">
    <source>
        <dbReference type="Proteomes" id="UP000092671"/>
    </source>
</evidence>